<organism evidence="1 2">
    <name type="scientific">Rhodohalobacter mucosus</name>
    <dbReference type="NCBI Taxonomy" id="2079485"/>
    <lineage>
        <taxon>Bacteria</taxon>
        <taxon>Pseudomonadati</taxon>
        <taxon>Balneolota</taxon>
        <taxon>Balneolia</taxon>
        <taxon>Balneolales</taxon>
        <taxon>Balneolaceae</taxon>
        <taxon>Rhodohalobacter</taxon>
    </lineage>
</organism>
<name>A0A316TRU0_9BACT</name>
<proteinExistence type="predicted"/>
<evidence type="ECO:0000313" key="1">
    <source>
        <dbReference type="EMBL" id="PWN07317.1"/>
    </source>
</evidence>
<gene>
    <name evidence="1" type="ORF">DDZ15_03350</name>
</gene>
<accession>A0A316TRU0</accession>
<reference evidence="1 2" key="1">
    <citation type="submission" date="2018-05" db="EMBL/GenBank/DDBJ databases">
        <title>Rhodohalobacter halophilus gen. nov., sp. nov., a moderately halophilic member of the family Balneolaceae.</title>
        <authorList>
            <person name="Liu Z.-W."/>
        </authorList>
    </citation>
    <scope>NUCLEOTIDE SEQUENCE [LARGE SCALE GENOMIC DNA]</scope>
    <source>
        <strain evidence="1 2">8A47</strain>
    </source>
</reference>
<keyword evidence="2" id="KW-1185">Reference proteome</keyword>
<dbReference type="Proteomes" id="UP000245533">
    <property type="component" value="Unassembled WGS sequence"/>
</dbReference>
<evidence type="ECO:0000313" key="2">
    <source>
        <dbReference type="Proteomes" id="UP000245533"/>
    </source>
</evidence>
<sequence length="61" mass="6816">MKEQFGKKSRERLLNVSFPMARVNLLVPEGSLRGKGDLFCSIPYIGLALVISWARNKILPG</sequence>
<dbReference type="EMBL" id="QGGB01000003">
    <property type="protein sequence ID" value="PWN07317.1"/>
    <property type="molecule type" value="Genomic_DNA"/>
</dbReference>
<dbReference type="AlphaFoldDB" id="A0A316TRU0"/>
<comment type="caution">
    <text evidence="1">The sequence shown here is derived from an EMBL/GenBank/DDBJ whole genome shotgun (WGS) entry which is preliminary data.</text>
</comment>
<protein>
    <submittedName>
        <fullName evidence="1">Uncharacterized protein</fullName>
    </submittedName>
</protein>